<feature type="zinc finger region" description="dksA C4-type" evidence="4">
    <location>
        <begin position="93"/>
        <end position="117"/>
    </location>
</feature>
<evidence type="ECO:0000313" key="8">
    <source>
        <dbReference type="Proteomes" id="UP000230864"/>
    </source>
</evidence>
<dbReference type="GO" id="GO:0008270">
    <property type="term" value="F:zinc ion binding"/>
    <property type="evidence" value="ECO:0007669"/>
    <property type="project" value="UniProtKB-KW"/>
</dbReference>
<keyword evidence="1" id="KW-0479">Metal-binding</keyword>
<organism evidence="7 8">
    <name type="scientific">Candidatus Nealsonbacteria bacterium CG02_land_8_20_14_3_00_37_10</name>
    <dbReference type="NCBI Taxonomy" id="1974699"/>
    <lineage>
        <taxon>Bacteria</taxon>
        <taxon>Candidatus Nealsoniibacteriota</taxon>
    </lineage>
</organism>
<sequence>MIEELKKQLEKEKENIEKHLEKFATKDEKLKGDWDTRFPRFNGRETGSSALEQAADEVEEYSTLLSVEHSLELRLKNINLALEKIKKGKYGICEKCGKEIPIERLKAFPEAKICTTCQISKKVD</sequence>
<dbReference type="EMBL" id="PETZ01000018">
    <property type="protein sequence ID" value="PIV45248.1"/>
    <property type="molecule type" value="Genomic_DNA"/>
</dbReference>
<evidence type="ECO:0000256" key="4">
    <source>
        <dbReference type="PROSITE-ProRule" id="PRU00510"/>
    </source>
</evidence>
<keyword evidence="3" id="KW-0862">Zinc</keyword>
<evidence type="ECO:0000259" key="6">
    <source>
        <dbReference type="Pfam" id="PF01258"/>
    </source>
</evidence>
<protein>
    <recommendedName>
        <fullName evidence="6">Zinc finger DksA/TraR C4-type domain-containing protein</fullName>
    </recommendedName>
</protein>
<evidence type="ECO:0000313" key="7">
    <source>
        <dbReference type="EMBL" id="PIV45248.1"/>
    </source>
</evidence>
<dbReference type="AlphaFoldDB" id="A0A2M7D9W4"/>
<dbReference type="PROSITE" id="PS01102">
    <property type="entry name" value="ZF_DKSA_1"/>
    <property type="match status" value="1"/>
</dbReference>
<dbReference type="SUPFAM" id="SSF57716">
    <property type="entry name" value="Glucocorticoid receptor-like (DNA-binding domain)"/>
    <property type="match status" value="1"/>
</dbReference>
<keyword evidence="2" id="KW-0863">Zinc-finger</keyword>
<dbReference type="Proteomes" id="UP000230864">
    <property type="component" value="Unassembled WGS sequence"/>
</dbReference>
<dbReference type="PROSITE" id="PS51128">
    <property type="entry name" value="ZF_DKSA_2"/>
    <property type="match status" value="1"/>
</dbReference>
<dbReference type="Gene3D" id="1.20.120.910">
    <property type="entry name" value="DksA, coiled-coil domain"/>
    <property type="match status" value="1"/>
</dbReference>
<evidence type="ECO:0000256" key="2">
    <source>
        <dbReference type="ARBA" id="ARBA00022771"/>
    </source>
</evidence>
<accession>A0A2M7D9W4</accession>
<dbReference type="InterPro" id="IPR020458">
    <property type="entry name" value="Znf_DskA_TraR_CS"/>
</dbReference>
<evidence type="ECO:0000256" key="3">
    <source>
        <dbReference type="ARBA" id="ARBA00022833"/>
    </source>
</evidence>
<keyword evidence="5" id="KW-0175">Coiled coil</keyword>
<feature type="domain" description="Zinc finger DksA/TraR C4-type" evidence="6">
    <location>
        <begin position="88"/>
        <end position="119"/>
    </location>
</feature>
<name>A0A2M7D9W4_9BACT</name>
<dbReference type="PANTHER" id="PTHR33823:SF4">
    <property type="entry name" value="GENERAL STRESS PROTEIN 16O"/>
    <property type="match status" value="1"/>
</dbReference>
<evidence type="ECO:0000256" key="5">
    <source>
        <dbReference type="SAM" id="Coils"/>
    </source>
</evidence>
<dbReference type="InterPro" id="IPR000962">
    <property type="entry name" value="Znf_DskA_TraR"/>
</dbReference>
<proteinExistence type="predicted"/>
<dbReference type="PANTHER" id="PTHR33823">
    <property type="entry name" value="RNA POLYMERASE-BINDING TRANSCRIPTION FACTOR DKSA-RELATED"/>
    <property type="match status" value="1"/>
</dbReference>
<comment type="caution">
    <text evidence="7">The sequence shown here is derived from an EMBL/GenBank/DDBJ whole genome shotgun (WGS) entry which is preliminary data.</text>
</comment>
<gene>
    <name evidence="7" type="ORF">COS25_00895</name>
</gene>
<feature type="coiled-coil region" evidence="5">
    <location>
        <begin position="2"/>
        <end position="29"/>
    </location>
</feature>
<evidence type="ECO:0000256" key="1">
    <source>
        <dbReference type="ARBA" id="ARBA00022723"/>
    </source>
</evidence>
<reference evidence="8" key="1">
    <citation type="submission" date="2017-09" db="EMBL/GenBank/DDBJ databases">
        <title>Depth-based differentiation of microbial function through sediment-hosted aquifers and enrichment of novel symbionts in the deep terrestrial subsurface.</title>
        <authorList>
            <person name="Probst A.J."/>
            <person name="Ladd B."/>
            <person name="Jarett J.K."/>
            <person name="Geller-Mcgrath D.E."/>
            <person name="Sieber C.M.K."/>
            <person name="Emerson J.B."/>
            <person name="Anantharaman K."/>
            <person name="Thomas B.C."/>
            <person name="Malmstrom R."/>
            <person name="Stieglmeier M."/>
            <person name="Klingl A."/>
            <person name="Woyke T."/>
            <person name="Ryan C.M."/>
            <person name="Banfield J.F."/>
        </authorList>
    </citation>
    <scope>NUCLEOTIDE SEQUENCE [LARGE SCALE GENOMIC DNA]</scope>
</reference>
<dbReference type="Pfam" id="PF01258">
    <property type="entry name" value="zf-dskA_traR"/>
    <property type="match status" value="1"/>
</dbReference>